<keyword evidence="2" id="KW-0239">DNA-directed DNA polymerase</keyword>
<dbReference type="InterPro" id="IPR050116">
    <property type="entry name" value="DNA_polymerase-Y"/>
</dbReference>
<keyword evidence="2" id="KW-0515">Mutator protein</keyword>
<dbReference type="HAMAP" id="MF_01113">
    <property type="entry name" value="DNApol_IV"/>
    <property type="match status" value="1"/>
</dbReference>
<evidence type="ECO:0000256" key="2">
    <source>
        <dbReference type="HAMAP-Rule" id="MF_01113"/>
    </source>
</evidence>
<dbReference type="GO" id="GO:0003684">
    <property type="term" value="F:damaged DNA binding"/>
    <property type="evidence" value="ECO:0007669"/>
    <property type="project" value="InterPro"/>
</dbReference>
<dbReference type="GO" id="GO:0006281">
    <property type="term" value="P:DNA repair"/>
    <property type="evidence" value="ECO:0007669"/>
    <property type="project" value="UniProtKB-UniRule"/>
</dbReference>
<dbReference type="Gene3D" id="3.30.1490.100">
    <property type="entry name" value="DNA polymerase, Y-family, little finger domain"/>
    <property type="match status" value="1"/>
</dbReference>
<comment type="caution">
    <text evidence="4">The sequence shown here is derived from an EMBL/GenBank/DDBJ whole genome shotgun (WGS) entry which is preliminary data.</text>
</comment>
<dbReference type="GO" id="GO:0000287">
    <property type="term" value="F:magnesium ion binding"/>
    <property type="evidence" value="ECO:0007669"/>
    <property type="project" value="UniProtKB-UniRule"/>
</dbReference>
<dbReference type="GO" id="GO:0042276">
    <property type="term" value="P:error-prone translesion synthesis"/>
    <property type="evidence" value="ECO:0007669"/>
    <property type="project" value="TreeGrafter"/>
</dbReference>
<evidence type="ECO:0000313" key="5">
    <source>
        <dbReference type="Proteomes" id="UP000261080"/>
    </source>
</evidence>
<dbReference type="Gene3D" id="3.30.70.270">
    <property type="match status" value="1"/>
</dbReference>
<evidence type="ECO:0000313" key="4">
    <source>
        <dbReference type="EMBL" id="RGE85819.1"/>
    </source>
</evidence>
<comment type="cofactor">
    <cofactor evidence="2">
        <name>Mg(2+)</name>
        <dbReference type="ChEBI" id="CHEBI:18420"/>
    </cofactor>
    <text evidence="2">Binds 2 magnesium ions per subunit.</text>
</comment>
<dbReference type="OrthoDB" id="9808813at2"/>
<keyword evidence="2" id="KW-0808">Transferase</keyword>
<protein>
    <recommendedName>
        <fullName evidence="2">DNA polymerase IV</fullName>
        <shortName evidence="2">Pol IV</shortName>
        <ecNumber evidence="2">2.7.7.7</ecNumber>
    </recommendedName>
</protein>
<keyword evidence="2" id="KW-0235">DNA replication</keyword>
<dbReference type="PANTHER" id="PTHR11076:SF33">
    <property type="entry name" value="DNA POLYMERASE KAPPA"/>
    <property type="match status" value="1"/>
</dbReference>
<dbReference type="PANTHER" id="PTHR11076">
    <property type="entry name" value="DNA REPAIR POLYMERASE UMUC / TRANSFERASE FAMILY MEMBER"/>
    <property type="match status" value="1"/>
</dbReference>
<proteinExistence type="inferred from homology"/>
<dbReference type="InterPro" id="IPR017961">
    <property type="entry name" value="DNA_pol_Y-fam_little_finger"/>
</dbReference>
<keyword evidence="5" id="KW-1185">Reference proteome</keyword>
<dbReference type="SUPFAM" id="SSF100879">
    <property type="entry name" value="Lesion bypass DNA polymerase (Y-family), little finger domain"/>
    <property type="match status" value="1"/>
</dbReference>
<dbReference type="EMBL" id="QVLX01000007">
    <property type="protein sequence ID" value="RGE85819.1"/>
    <property type="molecule type" value="Genomic_DNA"/>
</dbReference>
<sequence length="418" mass="47808">MRHIIFHIDVNSAYLSWTAIEYLKRGEEDLRGIPCIIGGDKKSRHGVVLAKSIPAKAYGVRTGEPVVSAFRKCPMLRLEPPDHKMYARYSKRLMELLKSYTPDIEQLSIDECFLDFTGIAHRFSTPVDAAFEIKNRIREELGFTVNIGISTNKLLAKMASDFQKPDRVHTLFPEEIRDKMWPLDISELYMAGRASVEVLRKLEIRTIGELARSDPDYLEIHLKSHGRLLWEFANGRGDDIVKAVGEEAKGIGNSTTLSEDAKTEEEAKKVLLMLAQSVGRRLRKAGKKAGSITVEIRYATFRNVSHQMQVTPSAQSDTILYQRACELFGELWDGTPIRLLGIRASRLEEESAPQQMNLFDYLEEVRETKNERKQDQKHRKLDRALDEIRKKFGDDAVMRAAFLKKQEKKEEKDPQDQG</sequence>
<dbReference type="SUPFAM" id="SSF56672">
    <property type="entry name" value="DNA/RNA polymerases"/>
    <property type="match status" value="1"/>
</dbReference>
<dbReference type="EC" id="2.7.7.7" evidence="2"/>
<dbReference type="RefSeq" id="WP_117493721.1">
    <property type="nucleotide sequence ID" value="NZ_BAABYU010000001.1"/>
</dbReference>
<feature type="binding site" evidence="2">
    <location>
        <position position="9"/>
    </location>
    <ligand>
        <name>Mg(2+)</name>
        <dbReference type="ChEBI" id="CHEBI:18420"/>
    </ligand>
</feature>
<comment type="subunit">
    <text evidence="2">Monomer.</text>
</comment>
<dbReference type="InterPro" id="IPR036775">
    <property type="entry name" value="DNA_pol_Y-fam_lit_finger_sf"/>
</dbReference>
<organism evidence="4 5">
    <name type="scientific">Sellimonas intestinalis</name>
    <dbReference type="NCBI Taxonomy" id="1653434"/>
    <lineage>
        <taxon>Bacteria</taxon>
        <taxon>Bacillati</taxon>
        <taxon>Bacillota</taxon>
        <taxon>Clostridia</taxon>
        <taxon>Lachnospirales</taxon>
        <taxon>Lachnospiraceae</taxon>
        <taxon>Sellimonas</taxon>
    </lineage>
</organism>
<keyword evidence="2" id="KW-0460">Magnesium</keyword>
<keyword evidence="2" id="KW-0227">DNA damage</keyword>
<feature type="site" description="Substrate discrimination" evidence="2">
    <location>
        <position position="14"/>
    </location>
</feature>
<dbReference type="InterPro" id="IPR001126">
    <property type="entry name" value="UmuC"/>
</dbReference>
<dbReference type="AlphaFoldDB" id="A0A3E3K061"/>
<keyword evidence="2" id="KW-0548">Nucleotidyltransferase</keyword>
<keyword evidence="2" id="KW-0238">DNA-binding</keyword>
<comment type="catalytic activity">
    <reaction evidence="2">
        <text>DNA(n) + a 2'-deoxyribonucleoside 5'-triphosphate = DNA(n+1) + diphosphate</text>
        <dbReference type="Rhea" id="RHEA:22508"/>
        <dbReference type="Rhea" id="RHEA-COMP:17339"/>
        <dbReference type="Rhea" id="RHEA-COMP:17340"/>
        <dbReference type="ChEBI" id="CHEBI:33019"/>
        <dbReference type="ChEBI" id="CHEBI:61560"/>
        <dbReference type="ChEBI" id="CHEBI:173112"/>
        <dbReference type="EC" id="2.7.7.7"/>
    </reaction>
</comment>
<comment type="similarity">
    <text evidence="1 2">Belongs to the DNA polymerase type-Y family.</text>
</comment>
<keyword evidence="2" id="KW-0234">DNA repair</keyword>
<dbReference type="Proteomes" id="UP000261080">
    <property type="component" value="Unassembled WGS sequence"/>
</dbReference>
<gene>
    <name evidence="2" type="primary">dinB</name>
    <name evidence="4" type="ORF">DW016_12030</name>
</gene>
<comment type="subcellular location">
    <subcellularLocation>
        <location evidence="2">Cytoplasm</location>
    </subcellularLocation>
</comment>
<dbReference type="Gene3D" id="3.40.1170.60">
    <property type="match status" value="1"/>
</dbReference>
<comment type="function">
    <text evidence="2">Poorly processive, error-prone DNA polymerase involved in untargeted mutagenesis. Copies undamaged DNA at stalled replication forks, which arise in vivo from mismatched or misaligned primer ends. These misaligned primers can be extended by PolIV. Exhibits no 3'-5' exonuclease (proofreading) activity. May be involved in translesional synthesis, in conjunction with the beta clamp from PolIII.</text>
</comment>
<keyword evidence="2" id="KW-0479">Metal-binding</keyword>
<dbReference type="InterPro" id="IPR022880">
    <property type="entry name" value="DNApol_IV"/>
</dbReference>
<dbReference type="InterPro" id="IPR043502">
    <property type="entry name" value="DNA/RNA_pol_sf"/>
</dbReference>
<feature type="active site" evidence="2">
    <location>
        <position position="111"/>
    </location>
</feature>
<feature type="domain" description="UmuC" evidence="3">
    <location>
        <begin position="5"/>
        <end position="192"/>
    </location>
</feature>
<dbReference type="GO" id="GO:0009432">
    <property type="term" value="P:SOS response"/>
    <property type="evidence" value="ECO:0007669"/>
    <property type="project" value="TreeGrafter"/>
</dbReference>
<dbReference type="Gene3D" id="1.10.150.20">
    <property type="entry name" value="5' to 3' exonuclease, C-terminal subdomain"/>
    <property type="match status" value="1"/>
</dbReference>
<dbReference type="CDD" id="cd03586">
    <property type="entry name" value="PolY_Pol_IV_kappa"/>
    <property type="match status" value="1"/>
</dbReference>
<feature type="binding site" evidence="2">
    <location>
        <position position="110"/>
    </location>
    <ligand>
        <name>Mg(2+)</name>
        <dbReference type="ChEBI" id="CHEBI:18420"/>
    </ligand>
</feature>
<reference evidence="4 5" key="1">
    <citation type="submission" date="2018-08" db="EMBL/GenBank/DDBJ databases">
        <title>A genome reference for cultivated species of the human gut microbiota.</title>
        <authorList>
            <person name="Zou Y."/>
            <person name="Xue W."/>
            <person name="Luo G."/>
        </authorList>
    </citation>
    <scope>NUCLEOTIDE SEQUENCE [LARGE SCALE GENOMIC DNA]</scope>
    <source>
        <strain evidence="4 5">AF37-2AT</strain>
    </source>
</reference>
<dbReference type="Pfam" id="PF00817">
    <property type="entry name" value="IMS"/>
    <property type="match status" value="1"/>
</dbReference>
<evidence type="ECO:0000259" key="3">
    <source>
        <dbReference type="PROSITE" id="PS50173"/>
    </source>
</evidence>
<dbReference type="InterPro" id="IPR043128">
    <property type="entry name" value="Rev_trsase/Diguanyl_cyclase"/>
</dbReference>
<dbReference type="GO" id="GO:0003887">
    <property type="term" value="F:DNA-directed DNA polymerase activity"/>
    <property type="evidence" value="ECO:0007669"/>
    <property type="project" value="UniProtKB-UniRule"/>
</dbReference>
<evidence type="ECO:0000256" key="1">
    <source>
        <dbReference type="ARBA" id="ARBA00010945"/>
    </source>
</evidence>
<name>A0A3E3K061_9FIRM</name>
<accession>A0A3E3K061</accession>
<dbReference type="Pfam" id="PF11799">
    <property type="entry name" value="IMS_C"/>
    <property type="match status" value="1"/>
</dbReference>
<keyword evidence="2" id="KW-0963">Cytoplasm</keyword>
<dbReference type="GO" id="GO:0006261">
    <property type="term" value="P:DNA-templated DNA replication"/>
    <property type="evidence" value="ECO:0007669"/>
    <property type="project" value="UniProtKB-UniRule"/>
</dbReference>
<dbReference type="GO" id="GO:0005829">
    <property type="term" value="C:cytosol"/>
    <property type="evidence" value="ECO:0007669"/>
    <property type="project" value="TreeGrafter"/>
</dbReference>
<dbReference type="PROSITE" id="PS50173">
    <property type="entry name" value="UMUC"/>
    <property type="match status" value="1"/>
</dbReference>